<feature type="transmembrane region" description="Helical" evidence="7">
    <location>
        <begin position="217"/>
        <end position="239"/>
    </location>
</feature>
<dbReference type="Pfam" id="PF00950">
    <property type="entry name" value="ABC-3"/>
    <property type="match status" value="1"/>
</dbReference>
<gene>
    <name evidence="8" type="ORF">EZS26_002468</name>
</gene>
<evidence type="ECO:0000313" key="8">
    <source>
        <dbReference type="EMBL" id="KAA6301379.1"/>
    </source>
</evidence>
<feature type="transmembrane region" description="Helical" evidence="7">
    <location>
        <begin position="90"/>
        <end position="111"/>
    </location>
</feature>
<dbReference type="AlphaFoldDB" id="A0A5M8NYZ7"/>
<dbReference type="CDD" id="cd06550">
    <property type="entry name" value="TM_ABC_iron-siderophores_like"/>
    <property type="match status" value="1"/>
</dbReference>
<feature type="transmembrane region" description="Helical" evidence="7">
    <location>
        <begin position="52"/>
        <end position="78"/>
    </location>
</feature>
<evidence type="ECO:0000256" key="7">
    <source>
        <dbReference type="SAM" id="Phobius"/>
    </source>
</evidence>
<feature type="transmembrane region" description="Helical" evidence="7">
    <location>
        <begin position="131"/>
        <end position="149"/>
    </location>
</feature>
<dbReference type="GO" id="GO:0010043">
    <property type="term" value="P:response to zinc ion"/>
    <property type="evidence" value="ECO:0007669"/>
    <property type="project" value="TreeGrafter"/>
</dbReference>
<dbReference type="SUPFAM" id="SSF81345">
    <property type="entry name" value="ABC transporter involved in vitamin B12 uptake, BtuC"/>
    <property type="match status" value="1"/>
</dbReference>
<feature type="transmembrane region" description="Helical" evidence="7">
    <location>
        <begin position="246"/>
        <end position="264"/>
    </location>
</feature>
<evidence type="ECO:0000256" key="6">
    <source>
        <dbReference type="RuleBase" id="RU003943"/>
    </source>
</evidence>
<evidence type="ECO:0000256" key="3">
    <source>
        <dbReference type="ARBA" id="ARBA00022692"/>
    </source>
</evidence>
<comment type="caution">
    <text evidence="8">The sequence shown here is derived from an EMBL/GenBank/DDBJ whole genome shotgun (WGS) entry which is preliminary data.</text>
</comment>
<dbReference type="Proteomes" id="UP000324575">
    <property type="component" value="Unassembled WGS sequence"/>
</dbReference>
<keyword evidence="5 7" id="KW-0472">Membrane</keyword>
<dbReference type="InterPro" id="IPR037294">
    <property type="entry name" value="ABC_BtuC-like"/>
</dbReference>
<dbReference type="EMBL" id="SNRX01000020">
    <property type="protein sequence ID" value="KAA6301379.1"/>
    <property type="molecule type" value="Genomic_DNA"/>
</dbReference>
<evidence type="ECO:0000256" key="5">
    <source>
        <dbReference type="ARBA" id="ARBA00023136"/>
    </source>
</evidence>
<keyword evidence="6" id="KW-0813">Transport</keyword>
<name>A0A5M8NYZ7_9BACT</name>
<protein>
    <submittedName>
        <fullName evidence="8">High-affinity zinc uptake system membrane protein ZnuB</fullName>
    </submittedName>
</protein>
<dbReference type="GO" id="GO:0043190">
    <property type="term" value="C:ATP-binding cassette (ABC) transporter complex"/>
    <property type="evidence" value="ECO:0007669"/>
    <property type="project" value="InterPro"/>
</dbReference>
<reference evidence="8 9" key="1">
    <citation type="submission" date="2019-03" db="EMBL/GenBank/DDBJ databases">
        <title>Single cell metagenomics reveals metabolic interactions within the superorganism composed of flagellate Streblomastix strix and complex community of Bacteroidetes bacteria on its surface.</title>
        <authorList>
            <person name="Treitli S.C."/>
            <person name="Kolisko M."/>
            <person name="Husnik F."/>
            <person name="Keeling P."/>
            <person name="Hampl V."/>
        </authorList>
    </citation>
    <scope>NUCLEOTIDE SEQUENCE [LARGE SCALE GENOMIC DNA]</scope>
    <source>
        <strain evidence="8">St1</strain>
    </source>
</reference>
<dbReference type="GO" id="GO:0055085">
    <property type="term" value="P:transmembrane transport"/>
    <property type="evidence" value="ECO:0007669"/>
    <property type="project" value="InterPro"/>
</dbReference>
<evidence type="ECO:0000313" key="9">
    <source>
        <dbReference type="Proteomes" id="UP000324575"/>
    </source>
</evidence>
<accession>A0A5M8NYZ7</accession>
<keyword evidence="4 7" id="KW-1133">Transmembrane helix</keyword>
<feature type="transmembrane region" description="Helical" evidence="7">
    <location>
        <begin position="175"/>
        <end position="197"/>
    </location>
</feature>
<feature type="transmembrane region" description="Helical" evidence="7">
    <location>
        <begin position="12"/>
        <end position="32"/>
    </location>
</feature>
<proteinExistence type="inferred from homology"/>
<sequence>MDLLHYTFFQNALLGSLFTCIGCGIVGSYIVARRLVFIGGGITHASFGGLGVGFYLGINPIVSALVFSVASAFGIEWLSKKQDVREDSAIAAVWALGMALGVMCIFLTPGYAPNISAYLFGNILTVTHPDLWFAGSFAVIMGLLFLLFYRPILYTAFDREFAQTQGLKVSLIEHLMMIAIAVCIVASIRLIGIMLLMSLMTVPQMTANIFTSKFKNILLYSVLIGIAGCFSGLFLSYYLNVPSGAAIVFVQVVIFFVCKGVSFFKNNSIST</sequence>
<evidence type="ECO:0000256" key="4">
    <source>
        <dbReference type="ARBA" id="ARBA00022989"/>
    </source>
</evidence>
<dbReference type="PANTHER" id="PTHR30477:SF18">
    <property type="entry name" value="METAL TRANSPORT SYSTEM MEMBRANE PROTEIN CT_417-RELATED"/>
    <property type="match status" value="1"/>
</dbReference>
<comment type="subcellular location">
    <subcellularLocation>
        <location evidence="6">Cell membrane</location>
        <topology evidence="6">Multi-pass membrane protein</topology>
    </subcellularLocation>
    <subcellularLocation>
        <location evidence="1">Membrane</location>
        <topology evidence="1">Multi-pass membrane protein</topology>
    </subcellularLocation>
</comment>
<dbReference type="Gene3D" id="1.10.3470.10">
    <property type="entry name" value="ABC transporter involved in vitamin B12 uptake, BtuC"/>
    <property type="match status" value="1"/>
</dbReference>
<dbReference type="PANTHER" id="PTHR30477">
    <property type="entry name" value="ABC-TRANSPORTER METAL-BINDING PROTEIN"/>
    <property type="match status" value="1"/>
</dbReference>
<evidence type="ECO:0000256" key="1">
    <source>
        <dbReference type="ARBA" id="ARBA00004141"/>
    </source>
</evidence>
<comment type="similarity">
    <text evidence="2 6">Belongs to the ABC-3 integral membrane protein family.</text>
</comment>
<evidence type="ECO:0000256" key="2">
    <source>
        <dbReference type="ARBA" id="ARBA00008034"/>
    </source>
</evidence>
<dbReference type="InterPro" id="IPR001626">
    <property type="entry name" value="ABC_TroCD"/>
</dbReference>
<organism evidence="8 9">
    <name type="scientific">Candidatus Ordinivivax streblomastigis</name>
    <dbReference type="NCBI Taxonomy" id="2540710"/>
    <lineage>
        <taxon>Bacteria</taxon>
        <taxon>Pseudomonadati</taxon>
        <taxon>Bacteroidota</taxon>
        <taxon>Bacteroidia</taxon>
        <taxon>Bacteroidales</taxon>
        <taxon>Candidatus Ordinivivax</taxon>
    </lineage>
</organism>
<keyword evidence="3 6" id="KW-0812">Transmembrane</keyword>